<dbReference type="EMBL" id="CADEAL010004296">
    <property type="protein sequence ID" value="CAB1456397.1"/>
    <property type="molecule type" value="Genomic_DNA"/>
</dbReference>
<feature type="compositionally biased region" description="Polar residues" evidence="1">
    <location>
        <begin position="76"/>
        <end position="93"/>
    </location>
</feature>
<organism evidence="2 3">
    <name type="scientific">Pleuronectes platessa</name>
    <name type="common">European plaice</name>
    <dbReference type="NCBI Taxonomy" id="8262"/>
    <lineage>
        <taxon>Eukaryota</taxon>
        <taxon>Metazoa</taxon>
        <taxon>Chordata</taxon>
        <taxon>Craniata</taxon>
        <taxon>Vertebrata</taxon>
        <taxon>Euteleostomi</taxon>
        <taxon>Actinopterygii</taxon>
        <taxon>Neopterygii</taxon>
        <taxon>Teleostei</taxon>
        <taxon>Neoteleostei</taxon>
        <taxon>Acanthomorphata</taxon>
        <taxon>Carangaria</taxon>
        <taxon>Pleuronectiformes</taxon>
        <taxon>Pleuronectoidei</taxon>
        <taxon>Pleuronectidae</taxon>
        <taxon>Pleuronectes</taxon>
    </lineage>
</organism>
<keyword evidence="3" id="KW-1185">Reference proteome</keyword>
<feature type="region of interest" description="Disordered" evidence="1">
    <location>
        <begin position="1"/>
        <end position="57"/>
    </location>
</feature>
<evidence type="ECO:0000313" key="3">
    <source>
        <dbReference type="Proteomes" id="UP001153269"/>
    </source>
</evidence>
<name>A0A9N7VNT8_PLEPL</name>
<feature type="region of interest" description="Disordered" evidence="1">
    <location>
        <begin position="76"/>
        <end position="98"/>
    </location>
</feature>
<dbReference type="AlphaFoldDB" id="A0A9N7VNT8"/>
<evidence type="ECO:0000313" key="2">
    <source>
        <dbReference type="EMBL" id="CAB1456397.1"/>
    </source>
</evidence>
<gene>
    <name evidence="2" type="ORF">PLEPLA_LOCUS44181</name>
</gene>
<proteinExistence type="predicted"/>
<accession>A0A9N7VNT8</accession>
<evidence type="ECO:0000256" key="1">
    <source>
        <dbReference type="SAM" id="MobiDB-lite"/>
    </source>
</evidence>
<comment type="caution">
    <text evidence="2">The sequence shown here is derived from an EMBL/GenBank/DDBJ whole genome shotgun (WGS) entry which is preliminary data.</text>
</comment>
<protein>
    <submittedName>
        <fullName evidence="2">Uncharacterized protein</fullName>
    </submittedName>
</protein>
<dbReference type="Proteomes" id="UP001153269">
    <property type="component" value="Unassembled WGS sequence"/>
</dbReference>
<sequence>MTPDMPSDPLSASPSLIPMDPDYLGSNAPSLITLREARSVPAGPGPARPLSWENEDGAALPAGWRGMFPFRDQGQKVRSFTSSTSQTIDNSAQGRHMDEDREGVVFEGSRVFKPPGTPANNGTSTALTEIERDRRAVCTPGEAGGGGEQRACKGGVVEARHRKGNGSALQTP</sequence>
<reference evidence="2" key="1">
    <citation type="submission" date="2020-03" db="EMBL/GenBank/DDBJ databases">
        <authorList>
            <person name="Weist P."/>
        </authorList>
    </citation>
    <scope>NUCLEOTIDE SEQUENCE</scope>
</reference>